<organism evidence="2 3">
    <name type="scientific">Cricetibacter osteomyelitidis</name>
    <dbReference type="NCBI Taxonomy" id="1521931"/>
    <lineage>
        <taxon>Bacteria</taxon>
        <taxon>Pseudomonadati</taxon>
        <taxon>Pseudomonadota</taxon>
        <taxon>Gammaproteobacteria</taxon>
        <taxon>Pasteurellales</taxon>
        <taxon>Pasteurellaceae</taxon>
        <taxon>Cricetibacter</taxon>
    </lineage>
</organism>
<keyword evidence="3" id="KW-1185">Reference proteome</keyword>
<accession>A0A4R2TRV5</accession>
<dbReference type="RefSeq" id="WP_131974385.1">
    <property type="nucleotide sequence ID" value="NZ_SLYB01000001.1"/>
</dbReference>
<evidence type="ECO:0000313" key="3">
    <source>
        <dbReference type="Proteomes" id="UP000295763"/>
    </source>
</evidence>
<feature type="transmembrane region" description="Helical" evidence="1">
    <location>
        <begin position="127"/>
        <end position="145"/>
    </location>
</feature>
<name>A0A4R2TRV5_9PAST</name>
<keyword evidence="1" id="KW-0472">Membrane</keyword>
<evidence type="ECO:0000313" key="2">
    <source>
        <dbReference type="EMBL" id="TCP97772.1"/>
    </source>
</evidence>
<comment type="caution">
    <text evidence="2">The sequence shown here is derived from an EMBL/GenBank/DDBJ whole genome shotgun (WGS) entry which is preliminary data.</text>
</comment>
<protein>
    <submittedName>
        <fullName evidence="2">Uncharacterized protein</fullName>
    </submittedName>
</protein>
<dbReference type="AlphaFoldDB" id="A0A4R2TRV5"/>
<dbReference type="Proteomes" id="UP000295763">
    <property type="component" value="Unassembled WGS sequence"/>
</dbReference>
<sequence length="337" mass="40476">MKLEKIYKNLGYSFKKNSEDEIEIRTSFPDAVFRGIFRAFVITIILFICLYTNGRYQKPFFSPIIDFYYSMKKDFEWGYMPDRQVKPMYDDYLMTVTSPTYSFPNDPIESYEEYKEGYNKRIFKYKFIFLSYFLWIIPLLFLFFFPRNQGVILNRKHRVIVVRNIFFGNDVFDVPENGDPIAYVPYDRFAMFTVSKKSPLFIFAGVFIGVYPSPSPEHSMHIIKAARAYFKEENPEFLNYIGKRYRFPWTKPCIAFCNLFTLFDFARFNKTTTEQVIDEFKQQWAKTPELKKVLQREEIEIWQAERNQLAAMEGLKNNVNDDWYEIDTSIIYQKEVE</sequence>
<dbReference type="EMBL" id="SLYB01000001">
    <property type="protein sequence ID" value="TCP97772.1"/>
    <property type="molecule type" value="Genomic_DNA"/>
</dbReference>
<proteinExistence type="predicted"/>
<feature type="transmembrane region" description="Helical" evidence="1">
    <location>
        <begin position="35"/>
        <end position="52"/>
    </location>
</feature>
<gene>
    <name evidence="2" type="ORF">EDC44_101155</name>
</gene>
<dbReference type="OrthoDB" id="5690088at2"/>
<evidence type="ECO:0000256" key="1">
    <source>
        <dbReference type="SAM" id="Phobius"/>
    </source>
</evidence>
<reference evidence="2 3" key="1">
    <citation type="submission" date="2019-03" db="EMBL/GenBank/DDBJ databases">
        <title>Genomic Encyclopedia of Type Strains, Phase IV (KMG-IV): sequencing the most valuable type-strain genomes for metagenomic binning, comparative biology and taxonomic classification.</title>
        <authorList>
            <person name="Goeker M."/>
        </authorList>
    </citation>
    <scope>NUCLEOTIDE SEQUENCE [LARGE SCALE GENOMIC DNA]</scope>
    <source>
        <strain evidence="2 3">DSM 28404</strain>
    </source>
</reference>
<keyword evidence="1" id="KW-0812">Transmembrane</keyword>
<keyword evidence="1" id="KW-1133">Transmembrane helix</keyword>